<keyword evidence="5 8" id="KW-0328">Glycosyltransferase</keyword>
<dbReference type="GO" id="GO:0004373">
    <property type="term" value="F:alpha-1,4-glucan glucosyltransferase (UDP-glucose donor) activity"/>
    <property type="evidence" value="ECO:0007669"/>
    <property type="project" value="InterPro"/>
</dbReference>
<sequence length="468" mass="49705">MTRVLSVTSEYVPLIKTGGLADVAGALPAALAPLGVEMRTLLPGYPAVMAATRNGTEAVALRSLFGGPARIVQSSCDGQIVYVLDAPHLFDRPGAIYSGPDGRDWPDNPKRFAALSLAAARIAADGLLDWQPDVLHAHDWQAGLTPVYLRDLERTPKTGTLLTIHNIAFQGIAAPAMLSDLRLPKQGFTMDGFEFFGWISALKAGIVYSDKISTVSPTYAGQLLTPEFGMGLDGLLRHRRDDLVGILNGIDLDAWKPPYARPVSKKKHKAALRAKLGLPESDGPLCVVVSRLTQQKGLDLLLEALPALLAEGGQLAVLGSGDSTLEAAFRAAAARHDGVAVQIGYDEALSRQLIAGGDAILVPSRFEPCGLTQLYGLRFGTVPLVALTGGLADTVIPANSAALAVGAATGFQFFPVDTEALIGALRSLVHAYRTPEIWARMQRNAMAQPVGWETSAAEYAALYQTLKK</sequence>
<dbReference type="UniPathway" id="UPA00164"/>
<evidence type="ECO:0000313" key="11">
    <source>
        <dbReference type="EMBL" id="PJE35331.1"/>
    </source>
</evidence>
<keyword evidence="6 8" id="KW-0808">Transferase</keyword>
<comment type="pathway">
    <text evidence="3 8">Glycan biosynthesis; glycogen biosynthesis.</text>
</comment>
<dbReference type="CDD" id="cd03791">
    <property type="entry name" value="GT5_Glycogen_synthase_DULL1-like"/>
    <property type="match status" value="1"/>
</dbReference>
<evidence type="ECO:0000256" key="8">
    <source>
        <dbReference type="HAMAP-Rule" id="MF_00484"/>
    </source>
</evidence>
<feature type="domain" description="Glycosyl transferase family 1" evidence="9">
    <location>
        <begin position="281"/>
        <end position="440"/>
    </location>
</feature>
<organism evidence="11 12">
    <name type="scientific">Pseudooceanicola lipolyticus</name>
    <dbReference type="NCBI Taxonomy" id="2029104"/>
    <lineage>
        <taxon>Bacteria</taxon>
        <taxon>Pseudomonadati</taxon>
        <taxon>Pseudomonadota</taxon>
        <taxon>Alphaproteobacteria</taxon>
        <taxon>Rhodobacterales</taxon>
        <taxon>Paracoccaceae</taxon>
        <taxon>Pseudooceanicola</taxon>
    </lineage>
</organism>
<feature type="domain" description="Starch synthase catalytic" evidence="10">
    <location>
        <begin position="3"/>
        <end position="238"/>
    </location>
</feature>
<dbReference type="Pfam" id="PF00534">
    <property type="entry name" value="Glycos_transf_1"/>
    <property type="match status" value="1"/>
</dbReference>
<dbReference type="OrthoDB" id="9808590at2"/>
<dbReference type="Gene3D" id="3.40.50.2000">
    <property type="entry name" value="Glycogen Phosphorylase B"/>
    <property type="match status" value="2"/>
</dbReference>
<dbReference type="HAMAP" id="MF_00484">
    <property type="entry name" value="Glycogen_synth"/>
    <property type="match status" value="1"/>
</dbReference>
<dbReference type="SUPFAM" id="SSF53756">
    <property type="entry name" value="UDP-Glycosyltransferase/glycogen phosphorylase"/>
    <property type="match status" value="1"/>
</dbReference>
<accession>A0A2M8IXR9</accession>
<reference evidence="11 12" key="1">
    <citation type="journal article" date="2018" name="Int. J. Syst. Evol. Microbiol.">
        <title>Pseudooceanicola lipolyticus sp. nov., a marine alphaproteobacterium, reclassification of Oceanicola flagellatus as Pseudooceanicola flagellatus comb. nov. and emended description of the genus Pseudooceanicola.</title>
        <authorList>
            <person name="Huang M.-M."/>
            <person name="Guo L.-L."/>
            <person name="Wu Y.-H."/>
            <person name="Lai Q.-L."/>
            <person name="Shao Z.-Z."/>
            <person name="Wang C.-S."/>
            <person name="Wu M."/>
            <person name="Xu X.-W."/>
        </authorList>
    </citation>
    <scope>NUCLEOTIDE SEQUENCE [LARGE SCALE GENOMIC DNA]</scope>
    <source>
        <strain evidence="11 12">157</strain>
    </source>
</reference>
<dbReference type="Proteomes" id="UP000231553">
    <property type="component" value="Unassembled WGS sequence"/>
</dbReference>
<evidence type="ECO:0000259" key="10">
    <source>
        <dbReference type="Pfam" id="PF08323"/>
    </source>
</evidence>
<keyword evidence="7 8" id="KW-0320">Glycogen biosynthesis</keyword>
<dbReference type="AlphaFoldDB" id="A0A2M8IXR9"/>
<evidence type="ECO:0000256" key="1">
    <source>
        <dbReference type="ARBA" id="ARBA00001478"/>
    </source>
</evidence>
<protein>
    <recommendedName>
        <fullName evidence="8">Glycogen synthase</fullName>
        <ecNumber evidence="8">2.4.1.21</ecNumber>
    </recommendedName>
    <alternativeName>
        <fullName evidence="8">Starch [bacterial glycogen] synthase</fullName>
    </alternativeName>
</protein>
<dbReference type="PANTHER" id="PTHR45825:SF11">
    <property type="entry name" value="ALPHA AMYLASE DOMAIN-CONTAINING PROTEIN"/>
    <property type="match status" value="1"/>
</dbReference>
<dbReference type="InterPro" id="IPR013534">
    <property type="entry name" value="Starch_synth_cat_dom"/>
</dbReference>
<comment type="function">
    <text evidence="2 8">Synthesizes alpha-1,4-glucan chains using ADP-glucose.</text>
</comment>
<evidence type="ECO:0000256" key="5">
    <source>
        <dbReference type="ARBA" id="ARBA00022676"/>
    </source>
</evidence>
<dbReference type="RefSeq" id="WP_100163782.1">
    <property type="nucleotide sequence ID" value="NZ_PGTB01000098.1"/>
</dbReference>
<feature type="binding site" evidence="8">
    <location>
        <position position="16"/>
    </location>
    <ligand>
        <name>ADP-alpha-D-glucose</name>
        <dbReference type="ChEBI" id="CHEBI:57498"/>
    </ligand>
</feature>
<dbReference type="NCBIfam" id="TIGR02095">
    <property type="entry name" value="glgA"/>
    <property type="match status" value="1"/>
</dbReference>
<dbReference type="InterPro" id="IPR001296">
    <property type="entry name" value="Glyco_trans_1"/>
</dbReference>
<gene>
    <name evidence="8" type="primary">glgA</name>
    <name evidence="11" type="ORF">CVM52_17670</name>
</gene>
<comment type="caution">
    <text evidence="11">The sequence shown here is derived from an EMBL/GenBank/DDBJ whole genome shotgun (WGS) entry which is preliminary data.</text>
</comment>
<evidence type="ECO:0000259" key="9">
    <source>
        <dbReference type="Pfam" id="PF00534"/>
    </source>
</evidence>
<evidence type="ECO:0000256" key="7">
    <source>
        <dbReference type="ARBA" id="ARBA00023056"/>
    </source>
</evidence>
<evidence type="ECO:0000256" key="4">
    <source>
        <dbReference type="ARBA" id="ARBA00010281"/>
    </source>
</evidence>
<keyword evidence="12" id="KW-1185">Reference proteome</keyword>
<comment type="similarity">
    <text evidence="4 8">Belongs to the glycosyltransferase 1 family. Bacterial/plant glycogen synthase subfamily.</text>
</comment>
<dbReference type="Pfam" id="PF08323">
    <property type="entry name" value="Glyco_transf_5"/>
    <property type="match status" value="1"/>
</dbReference>
<dbReference type="GO" id="GO:0009011">
    <property type="term" value="F:alpha-1,4-glucan glucosyltransferase (ADP-glucose donor) activity"/>
    <property type="evidence" value="ECO:0007669"/>
    <property type="project" value="UniProtKB-UniRule"/>
</dbReference>
<dbReference type="PANTHER" id="PTHR45825">
    <property type="entry name" value="GRANULE-BOUND STARCH SYNTHASE 1, CHLOROPLASTIC/AMYLOPLASTIC"/>
    <property type="match status" value="1"/>
</dbReference>
<comment type="catalytic activity">
    <reaction evidence="1 8">
        <text>[(1-&gt;4)-alpha-D-glucosyl](n) + ADP-alpha-D-glucose = [(1-&gt;4)-alpha-D-glucosyl](n+1) + ADP + H(+)</text>
        <dbReference type="Rhea" id="RHEA:18189"/>
        <dbReference type="Rhea" id="RHEA-COMP:9584"/>
        <dbReference type="Rhea" id="RHEA-COMP:9587"/>
        <dbReference type="ChEBI" id="CHEBI:15378"/>
        <dbReference type="ChEBI" id="CHEBI:15444"/>
        <dbReference type="ChEBI" id="CHEBI:57498"/>
        <dbReference type="ChEBI" id="CHEBI:456216"/>
        <dbReference type="EC" id="2.4.1.21"/>
    </reaction>
</comment>
<evidence type="ECO:0000256" key="6">
    <source>
        <dbReference type="ARBA" id="ARBA00022679"/>
    </source>
</evidence>
<dbReference type="EMBL" id="PGTB01000098">
    <property type="protein sequence ID" value="PJE35331.1"/>
    <property type="molecule type" value="Genomic_DNA"/>
</dbReference>
<proteinExistence type="inferred from homology"/>
<dbReference type="InterPro" id="IPR011835">
    <property type="entry name" value="GS/SS"/>
</dbReference>
<dbReference type="GO" id="GO:0005978">
    <property type="term" value="P:glycogen biosynthetic process"/>
    <property type="evidence" value="ECO:0007669"/>
    <property type="project" value="UniProtKB-UniRule"/>
</dbReference>
<dbReference type="GO" id="GO:0005829">
    <property type="term" value="C:cytosol"/>
    <property type="evidence" value="ECO:0007669"/>
    <property type="project" value="TreeGrafter"/>
</dbReference>
<evidence type="ECO:0000256" key="3">
    <source>
        <dbReference type="ARBA" id="ARBA00004964"/>
    </source>
</evidence>
<evidence type="ECO:0000313" key="12">
    <source>
        <dbReference type="Proteomes" id="UP000231553"/>
    </source>
</evidence>
<dbReference type="NCBIfam" id="NF001899">
    <property type="entry name" value="PRK00654.1-2"/>
    <property type="match status" value="1"/>
</dbReference>
<name>A0A2M8IXR9_9RHOB</name>
<dbReference type="EC" id="2.4.1.21" evidence="8"/>
<evidence type="ECO:0000256" key="2">
    <source>
        <dbReference type="ARBA" id="ARBA00002764"/>
    </source>
</evidence>